<evidence type="ECO:0000259" key="3">
    <source>
        <dbReference type="Pfam" id="PF09834"/>
    </source>
</evidence>
<dbReference type="Pfam" id="PF09834">
    <property type="entry name" value="DUF2061"/>
    <property type="match status" value="2"/>
</dbReference>
<keyword evidence="2" id="KW-0812">Transmembrane</keyword>
<feature type="compositionally biased region" description="Pro residues" evidence="1">
    <location>
        <begin position="258"/>
        <end position="269"/>
    </location>
</feature>
<sequence>MTQPNVKRGKRAPTNKAPRSAARRGAPAKGAGVFAAAATLGAVGAGAALVEAAVLFLALGGAVVFAPRLWRQTRGGGKPSALPLLPPATRSDAEETRYISLPGLKIKEALGKSITYRVVITACDLSWNFAILGQAQAAAGLSAISLAAGTVFYFVHETAWNRFAPQDTVAVPLPAFGSGAPQEERDALEVERSVAKTVTFRAFATVTEFTTNFLVVGDATTAVALTAFGFVLGPFIYLGHEKVWELASAPKQSASEPPLAPESPAPPLVATPVSA</sequence>
<organism evidence="4 5">
    <name type="scientific">Methylocystis bryophila</name>
    <dbReference type="NCBI Taxonomy" id="655015"/>
    <lineage>
        <taxon>Bacteria</taxon>
        <taxon>Pseudomonadati</taxon>
        <taxon>Pseudomonadota</taxon>
        <taxon>Alphaproteobacteria</taxon>
        <taxon>Hyphomicrobiales</taxon>
        <taxon>Methylocystaceae</taxon>
        <taxon>Methylocystis</taxon>
    </lineage>
</organism>
<feature type="domain" description="DUF2061" evidence="3">
    <location>
        <begin position="194"/>
        <end position="245"/>
    </location>
</feature>
<dbReference type="EMBL" id="CP019948">
    <property type="protein sequence ID" value="ARN81746.1"/>
    <property type="molecule type" value="Genomic_DNA"/>
</dbReference>
<keyword evidence="5" id="KW-1185">Reference proteome</keyword>
<protein>
    <recommendedName>
        <fullName evidence="3">DUF2061 domain-containing protein</fullName>
    </recommendedName>
</protein>
<evidence type="ECO:0000313" key="5">
    <source>
        <dbReference type="Proteomes" id="UP000193978"/>
    </source>
</evidence>
<name>A0A1W6MW46_9HYPH</name>
<dbReference type="Proteomes" id="UP000193978">
    <property type="component" value="Chromosome"/>
</dbReference>
<gene>
    <name evidence="4" type="ORF">B1812_12395</name>
</gene>
<evidence type="ECO:0000256" key="1">
    <source>
        <dbReference type="SAM" id="MobiDB-lite"/>
    </source>
</evidence>
<feature type="transmembrane region" description="Helical" evidence="2">
    <location>
        <begin position="137"/>
        <end position="155"/>
    </location>
</feature>
<feature type="transmembrane region" description="Helical" evidence="2">
    <location>
        <begin position="26"/>
        <end position="46"/>
    </location>
</feature>
<accession>A0A1W6MW46</accession>
<feature type="domain" description="DUF2061" evidence="3">
    <location>
        <begin position="112"/>
        <end position="161"/>
    </location>
</feature>
<keyword evidence="2" id="KW-1133">Transmembrane helix</keyword>
<evidence type="ECO:0000313" key="4">
    <source>
        <dbReference type="EMBL" id="ARN81746.1"/>
    </source>
</evidence>
<dbReference type="KEGG" id="mbry:B1812_12395"/>
<dbReference type="OrthoDB" id="7301450at2"/>
<dbReference type="STRING" id="655015.B1812_12395"/>
<reference evidence="4 5" key="1">
    <citation type="submission" date="2017-02" db="EMBL/GenBank/DDBJ databases">
        <authorList>
            <person name="Peterson S.W."/>
        </authorList>
    </citation>
    <scope>NUCLEOTIDE SEQUENCE [LARGE SCALE GENOMIC DNA]</scope>
    <source>
        <strain evidence="4 5">S285</strain>
    </source>
</reference>
<feature type="region of interest" description="Disordered" evidence="1">
    <location>
        <begin position="250"/>
        <end position="275"/>
    </location>
</feature>
<feature type="region of interest" description="Disordered" evidence="1">
    <location>
        <begin position="1"/>
        <end position="24"/>
    </location>
</feature>
<dbReference type="AlphaFoldDB" id="A0A1W6MW46"/>
<dbReference type="RefSeq" id="WP_085771861.1">
    <property type="nucleotide sequence ID" value="NZ_AP027149.1"/>
</dbReference>
<proteinExistence type="predicted"/>
<evidence type="ECO:0000256" key="2">
    <source>
        <dbReference type="SAM" id="Phobius"/>
    </source>
</evidence>
<dbReference type="InterPro" id="IPR018638">
    <property type="entry name" value="DUF2061_membrane"/>
</dbReference>
<keyword evidence="2" id="KW-0472">Membrane</keyword>